<sequence length="123" mass="14188">MKNFRVYTPEKYSTPDYIKVEENIYQQAPDREYVTSLSFEQEPELGEGDSPQDISQYPLEDILEEFEVQIEDFYEDLNDASESTCYLEFGGGDVERIRKVLGLVGKHAYNKTDEDGGEVLVIE</sequence>
<dbReference type="GeneID" id="72412873"/>
<reference evidence="1 2" key="1">
    <citation type="submission" date="2021-01" db="EMBL/GenBank/DDBJ databases">
        <title>FDA dAtabase for Regulatory Grade micrObial Sequences (FDA-ARGOS): Supporting development and validation of Infectious Disease Dx tests.</title>
        <authorList>
            <person name="Sproer C."/>
            <person name="Gronow S."/>
            <person name="Severitt S."/>
            <person name="Schroder I."/>
            <person name="Tallon L."/>
            <person name="Sadzewicz L."/>
            <person name="Zhao X."/>
            <person name="Boylan J."/>
            <person name="Ott S."/>
            <person name="Bowen H."/>
            <person name="Vavikolanu K."/>
            <person name="Mehta A."/>
            <person name="Aluvathingal J."/>
            <person name="Nadendla S."/>
            <person name="Lowell S."/>
            <person name="Myers T."/>
            <person name="Yan Y."/>
            <person name="Sichtig H."/>
        </authorList>
    </citation>
    <scope>NUCLEOTIDE SEQUENCE [LARGE SCALE GENOMIC DNA]</scope>
    <source>
        <strain evidence="1 2">FDAARGOS_1115</strain>
    </source>
</reference>
<gene>
    <name evidence="1" type="ORF">I6I72_12770</name>
</gene>
<protein>
    <submittedName>
        <fullName evidence="1">Uncharacterized protein</fullName>
    </submittedName>
</protein>
<dbReference type="Proteomes" id="UP000595757">
    <property type="component" value="Chromosome"/>
</dbReference>
<evidence type="ECO:0000313" key="1">
    <source>
        <dbReference type="EMBL" id="QQU76912.1"/>
    </source>
</evidence>
<name>A0ABX7DF22_CORST</name>
<proteinExistence type="predicted"/>
<organism evidence="1 2">
    <name type="scientific">Corynebacterium striatum</name>
    <dbReference type="NCBI Taxonomy" id="43770"/>
    <lineage>
        <taxon>Bacteria</taxon>
        <taxon>Bacillati</taxon>
        <taxon>Actinomycetota</taxon>
        <taxon>Actinomycetes</taxon>
        <taxon>Mycobacteriales</taxon>
        <taxon>Corynebacteriaceae</taxon>
        <taxon>Corynebacterium</taxon>
    </lineage>
</organism>
<evidence type="ECO:0000313" key="2">
    <source>
        <dbReference type="Proteomes" id="UP000595757"/>
    </source>
</evidence>
<dbReference type="EMBL" id="CP068158">
    <property type="protein sequence ID" value="QQU76912.1"/>
    <property type="molecule type" value="Genomic_DNA"/>
</dbReference>
<dbReference type="RefSeq" id="WP_005529113.1">
    <property type="nucleotide sequence ID" value="NZ_BJLD01000002.1"/>
</dbReference>
<accession>A0ABX7DF22</accession>
<keyword evidence="2" id="KW-1185">Reference proteome</keyword>